<reference evidence="10" key="1">
    <citation type="journal article" date="2019" name="PLoS Negl. Trop. Dis.">
        <title>Revisiting the worldwide diversity of Leptospira species in the environment.</title>
        <authorList>
            <person name="Vincent A.T."/>
            <person name="Schiettekatte O."/>
            <person name="Bourhy P."/>
            <person name="Veyrier F.J."/>
            <person name="Picardeau M."/>
        </authorList>
    </citation>
    <scope>NUCLEOTIDE SEQUENCE [LARGE SCALE GENOMIC DNA]</scope>
    <source>
        <strain evidence="10">201300427</strain>
    </source>
</reference>
<dbReference type="InterPro" id="IPR036259">
    <property type="entry name" value="MFS_trans_sf"/>
</dbReference>
<keyword evidence="6 8" id="KW-1133">Transmembrane helix</keyword>
<dbReference type="EMBL" id="RQHW01000031">
    <property type="protein sequence ID" value="TGN19397.1"/>
    <property type="molecule type" value="Genomic_DNA"/>
</dbReference>
<feature type="transmembrane region" description="Helical" evidence="8">
    <location>
        <begin position="238"/>
        <end position="263"/>
    </location>
</feature>
<feature type="transmembrane region" description="Helical" evidence="8">
    <location>
        <begin position="154"/>
        <end position="173"/>
    </location>
</feature>
<dbReference type="NCBIfam" id="TIGR00792">
    <property type="entry name" value="gph"/>
    <property type="match status" value="1"/>
</dbReference>
<dbReference type="RefSeq" id="WP_135760159.1">
    <property type="nucleotide sequence ID" value="NZ_RQHW01000031.1"/>
</dbReference>
<keyword evidence="11" id="KW-1185">Reference proteome</keyword>
<keyword evidence="3" id="KW-0813">Transport</keyword>
<feature type="transmembrane region" description="Helical" evidence="8">
    <location>
        <begin position="275"/>
        <end position="296"/>
    </location>
</feature>
<evidence type="ECO:0000256" key="2">
    <source>
        <dbReference type="ARBA" id="ARBA00009617"/>
    </source>
</evidence>
<comment type="similarity">
    <text evidence="2">Belongs to the sodium:galactoside symporter (TC 2.A.2) family.</text>
</comment>
<comment type="subcellular location">
    <subcellularLocation>
        <location evidence="1">Cell membrane</location>
        <topology evidence="1">Multi-pass membrane protein</topology>
    </subcellularLocation>
</comment>
<evidence type="ECO:0000256" key="3">
    <source>
        <dbReference type="ARBA" id="ARBA00022448"/>
    </source>
</evidence>
<dbReference type="InterPro" id="IPR001927">
    <property type="entry name" value="Na/Gal_symport"/>
</dbReference>
<dbReference type="GO" id="GO:0005886">
    <property type="term" value="C:plasma membrane"/>
    <property type="evidence" value="ECO:0007669"/>
    <property type="project" value="UniProtKB-SubCell"/>
</dbReference>
<evidence type="ECO:0000256" key="7">
    <source>
        <dbReference type="ARBA" id="ARBA00023136"/>
    </source>
</evidence>
<evidence type="ECO:0000256" key="8">
    <source>
        <dbReference type="SAM" id="Phobius"/>
    </source>
</evidence>
<dbReference type="AlphaFoldDB" id="A0A4R9M136"/>
<feature type="transmembrane region" description="Helical" evidence="8">
    <location>
        <begin position="193"/>
        <end position="209"/>
    </location>
</feature>
<organism evidence="10 11">
    <name type="scientific">Leptospira idonii</name>
    <dbReference type="NCBI Taxonomy" id="1193500"/>
    <lineage>
        <taxon>Bacteria</taxon>
        <taxon>Pseudomonadati</taxon>
        <taxon>Spirochaetota</taxon>
        <taxon>Spirochaetia</taxon>
        <taxon>Leptospirales</taxon>
        <taxon>Leptospiraceae</taxon>
        <taxon>Leptospira</taxon>
    </lineage>
</organism>
<dbReference type="Pfam" id="PF13347">
    <property type="entry name" value="MFS_2"/>
    <property type="match status" value="1"/>
</dbReference>
<dbReference type="PROSITE" id="PS00872">
    <property type="entry name" value="NA_GALACTOSIDE_SYMP"/>
    <property type="match status" value="1"/>
</dbReference>
<dbReference type="InterPro" id="IPR039672">
    <property type="entry name" value="MFS_2"/>
</dbReference>
<gene>
    <name evidence="10" type="ORF">EHS15_08620</name>
</gene>
<dbReference type="InterPro" id="IPR020846">
    <property type="entry name" value="MFS_dom"/>
</dbReference>
<feature type="transmembrane region" description="Helical" evidence="8">
    <location>
        <begin position="81"/>
        <end position="98"/>
    </location>
</feature>
<keyword evidence="7 8" id="KW-0472">Membrane</keyword>
<comment type="caution">
    <text evidence="10">The sequence shown here is derived from an EMBL/GenBank/DDBJ whole genome shotgun (WGS) entry which is preliminary data.</text>
</comment>
<dbReference type="GO" id="GO:0008643">
    <property type="term" value="P:carbohydrate transport"/>
    <property type="evidence" value="ECO:0007669"/>
    <property type="project" value="InterPro"/>
</dbReference>
<name>A0A4R9M136_9LEPT</name>
<sequence length="462" mass="51356">MITSPLKFGTKIGYGFAETGITAVQVFAQIYLLKYYIEVVNLNASLAGIALSISVIWDAVSDPLMGNISDRTKSKWGRRRPYILLGGILLSLSILVLFSPPNINSQLGKFLYLLISYLAVNTAMTIISVPHIALGGELTFERNERTSVFGWRLFFSNLGMLLGMIVPAVILQYLGDESAKENIISSRTSSSQIVSFVILISSLVTFFVTKENDKANSASKPSGLSFFRSLTTVLGNKVFLPLLIAFVIATIGRTFNSAIALYYYEYRLGLKESDVVINILFPFLMVLMLSIVFWVWVAKKVGKKIPAFFGIFLLGVLTVIAYPLFPYGEIRPPLIVAFLGGIFAGSILIMDSILTDVVDYDEWKTGEKREGLYFGFWKMGVKFSQAIGIAITGFLLDFIGFDANSQTQSQEMGWNLALIFGPGVGFFFILGSLIFLFFPLTDDKHLRVQKILRKREAKRSGF</sequence>
<evidence type="ECO:0000256" key="5">
    <source>
        <dbReference type="ARBA" id="ARBA00022692"/>
    </source>
</evidence>
<feature type="transmembrane region" description="Helical" evidence="8">
    <location>
        <begin position="39"/>
        <end position="60"/>
    </location>
</feature>
<feature type="domain" description="Major facilitator superfamily (MFS) profile" evidence="9">
    <location>
        <begin position="238"/>
        <end position="462"/>
    </location>
</feature>
<dbReference type="PROSITE" id="PS50850">
    <property type="entry name" value="MFS"/>
    <property type="match status" value="1"/>
</dbReference>
<dbReference type="SUPFAM" id="SSF103473">
    <property type="entry name" value="MFS general substrate transporter"/>
    <property type="match status" value="1"/>
</dbReference>
<dbReference type="Gene3D" id="1.20.1250.20">
    <property type="entry name" value="MFS general substrate transporter like domains"/>
    <property type="match status" value="2"/>
</dbReference>
<dbReference type="PANTHER" id="PTHR11328:SF24">
    <property type="entry name" value="MAJOR FACILITATOR SUPERFAMILY (MFS) PROFILE DOMAIN-CONTAINING PROTEIN"/>
    <property type="match status" value="1"/>
</dbReference>
<dbReference type="InterPro" id="IPR018043">
    <property type="entry name" value="Na/Gal_symport_CS"/>
</dbReference>
<accession>A0A4R9M136</accession>
<dbReference type="GO" id="GO:0006814">
    <property type="term" value="P:sodium ion transport"/>
    <property type="evidence" value="ECO:0007669"/>
    <property type="project" value="InterPro"/>
</dbReference>
<dbReference type="PANTHER" id="PTHR11328">
    <property type="entry name" value="MAJOR FACILITATOR SUPERFAMILY DOMAIN-CONTAINING PROTEIN"/>
    <property type="match status" value="1"/>
</dbReference>
<feature type="transmembrane region" description="Helical" evidence="8">
    <location>
        <begin position="12"/>
        <end position="33"/>
    </location>
</feature>
<evidence type="ECO:0000313" key="11">
    <source>
        <dbReference type="Proteomes" id="UP000298058"/>
    </source>
</evidence>
<proteinExistence type="inferred from homology"/>
<feature type="transmembrane region" description="Helical" evidence="8">
    <location>
        <begin position="110"/>
        <end position="134"/>
    </location>
</feature>
<keyword evidence="4" id="KW-1003">Cell membrane</keyword>
<dbReference type="OrthoDB" id="9764596at2"/>
<dbReference type="CDD" id="cd17332">
    <property type="entry name" value="MFS_MelB_like"/>
    <property type="match status" value="1"/>
</dbReference>
<feature type="transmembrane region" description="Helical" evidence="8">
    <location>
        <begin position="308"/>
        <end position="328"/>
    </location>
</feature>
<evidence type="ECO:0000256" key="1">
    <source>
        <dbReference type="ARBA" id="ARBA00004651"/>
    </source>
</evidence>
<evidence type="ECO:0000313" key="10">
    <source>
        <dbReference type="EMBL" id="TGN19397.1"/>
    </source>
</evidence>
<dbReference type="Proteomes" id="UP000298058">
    <property type="component" value="Unassembled WGS sequence"/>
</dbReference>
<feature type="transmembrane region" description="Helical" evidence="8">
    <location>
        <begin position="416"/>
        <end position="440"/>
    </location>
</feature>
<keyword evidence="5 8" id="KW-0812">Transmembrane</keyword>
<protein>
    <submittedName>
        <fullName evidence="10">MFS transporter</fullName>
    </submittedName>
</protein>
<dbReference type="GO" id="GO:0015293">
    <property type="term" value="F:symporter activity"/>
    <property type="evidence" value="ECO:0007669"/>
    <property type="project" value="InterPro"/>
</dbReference>
<evidence type="ECO:0000259" key="9">
    <source>
        <dbReference type="PROSITE" id="PS50850"/>
    </source>
</evidence>
<feature type="transmembrane region" description="Helical" evidence="8">
    <location>
        <begin position="334"/>
        <end position="354"/>
    </location>
</feature>
<evidence type="ECO:0000256" key="6">
    <source>
        <dbReference type="ARBA" id="ARBA00022989"/>
    </source>
</evidence>
<feature type="transmembrane region" description="Helical" evidence="8">
    <location>
        <begin position="375"/>
        <end position="396"/>
    </location>
</feature>
<evidence type="ECO:0000256" key="4">
    <source>
        <dbReference type="ARBA" id="ARBA00022475"/>
    </source>
</evidence>